<proteinExistence type="predicted"/>
<dbReference type="Gene3D" id="1.20.1250.20">
    <property type="entry name" value="MFS general substrate transporter like domains"/>
    <property type="match status" value="1"/>
</dbReference>
<organism evidence="7 8">
    <name type="scientific">Desulfurispira natronophila</name>
    <dbReference type="NCBI Taxonomy" id="682562"/>
    <lineage>
        <taxon>Bacteria</taxon>
        <taxon>Pseudomonadati</taxon>
        <taxon>Chrysiogenota</taxon>
        <taxon>Chrysiogenia</taxon>
        <taxon>Chrysiogenales</taxon>
        <taxon>Chrysiogenaceae</taxon>
        <taxon>Desulfurispira</taxon>
    </lineage>
</organism>
<feature type="transmembrane region" description="Helical" evidence="5">
    <location>
        <begin position="363"/>
        <end position="386"/>
    </location>
</feature>
<dbReference type="GO" id="GO:0022857">
    <property type="term" value="F:transmembrane transporter activity"/>
    <property type="evidence" value="ECO:0007669"/>
    <property type="project" value="InterPro"/>
</dbReference>
<keyword evidence="1 5" id="KW-0812">Transmembrane</keyword>
<reference evidence="7 8" key="1">
    <citation type="submission" date="2020-08" db="EMBL/GenBank/DDBJ databases">
        <title>Genomic Encyclopedia of Type Strains, Phase IV (KMG-IV): sequencing the most valuable type-strain genomes for metagenomic binning, comparative biology and taxonomic classification.</title>
        <authorList>
            <person name="Goeker M."/>
        </authorList>
    </citation>
    <scope>NUCLEOTIDE SEQUENCE [LARGE SCALE GENOMIC DNA]</scope>
    <source>
        <strain evidence="7 8">DSM 22071</strain>
    </source>
</reference>
<feature type="transmembrane region" description="Helical" evidence="5">
    <location>
        <begin position="392"/>
        <end position="411"/>
    </location>
</feature>
<evidence type="ECO:0000313" key="7">
    <source>
        <dbReference type="EMBL" id="MBB5022699.1"/>
    </source>
</evidence>
<dbReference type="Pfam" id="PF07690">
    <property type="entry name" value="MFS_1"/>
    <property type="match status" value="2"/>
</dbReference>
<feature type="transmembrane region" description="Helical" evidence="5">
    <location>
        <begin position="69"/>
        <end position="89"/>
    </location>
</feature>
<sequence length="427" mass="47000">MHRLQYPYRLLEAFAVGTSYWHFLKNNRHLLSFGFLGTFFSGFGQTYFIALYSGHLREAFELTHGQLSLYYSLATLISGISLMWLGRIIDHVPLRLYVFGVCFGLATACWLMASAHSILLLVISLFLLRLNGQGLISHASITTMARYFHHARGKALSLATMGFAFAEGIFPTLAVALIATSGWRGSWMLYGFFVTLVVTPLLLWLLQHQSLDRPKPDSPPSQRPTSRQWSTREVARDPVFLMVVPAATATPAIITGLFFHHLFIAQQNQWSAELIATGFVIFALTHIFALAIMGPTVDRLGAPRLVPFFLLPLGLGVALLGIFDQSVIFLIYMALTGITLGSSSTVINSLWAEIYGVTFIGSIRALNQGIMVVSTAIAPLLVGIAIDGGATVANIALTVTIYMALCIALALRACRSIRHRKRAQEYA</sequence>
<feature type="region of interest" description="Disordered" evidence="4">
    <location>
        <begin position="212"/>
        <end position="231"/>
    </location>
</feature>
<dbReference type="Proteomes" id="UP000528322">
    <property type="component" value="Unassembled WGS sequence"/>
</dbReference>
<feature type="transmembrane region" description="Helical" evidence="5">
    <location>
        <begin position="274"/>
        <end position="293"/>
    </location>
</feature>
<dbReference type="EMBL" id="JACHID010000014">
    <property type="protein sequence ID" value="MBB5022699.1"/>
    <property type="molecule type" value="Genomic_DNA"/>
</dbReference>
<protein>
    <submittedName>
        <fullName evidence="7">MFS family permease</fullName>
    </submittedName>
</protein>
<keyword evidence="8" id="KW-1185">Reference proteome</keyword>
<evidence type="ECO:0000256" key="2">
    <source>
        <dbReference type="ARBA" id="ARBA00022989"/>
    </source>
</evidence>
<dbReference type="SUPFAM" id="SSF103473">
    <property type="entry name" value="MFS general substrate transporter"/>
    <property type="match status" value="1"/>
</dbReference>
<keyword evidence="2 5" id="KW-1133">Transmembrane helix</keyword>
<feature type="transmembrane region" description="Helical" evidence="5">
    <location>
        <begin position="156"/>
        <end position="181"/>
    </location>
</feature>
<dbReference type="RefSeq" id="WP_221270503.1">
    <property type="nucleotide sequence ID" value="NZ_JACHID010000014.1"/>
</dbReference>
<dbReference type="PROSITE" id="PS50850">
    <property type="entry name" value="MFS"/>
    <property type="match status" value="1"/>
</dbReference>
<dbReference type="InterPro" id="IPR020846">
    <property type="entry name" value="MFS_dom"/>
</dbReference>
<dbReference type="PANTHER" id="PTHR11360:SF308">
    <property type="entry name" value="BLL3089 PROTEIN"/>
    <property type="match status" value="1"/>
</dbReference>
<name>A0A7W7Y609_9BACT</name>
<dbReference type="InterPro" id="IPR036259">
    <property type="entry name" value="MFS_trans_sf"/>
</dbReference>
<gene>
    <name evidence="7" type="ORF">HNR37_002038</name>
</gene>
<keyword evidence="3 5" id="KW-0472">Membrane</keyword>
<feature type="domain" description="Major facilitator superfamily (MFS) profile" evidence="6">
    <location>
        <begin position="30"/>
        <end position="422"/>
    </location>
</feature>
<feature type="transmembrane region" description="Helical" evidence="5">
    <location>
        <begin position="96"/>
        <end position="113"/>
    </location>
</feature>
<dbReference type="InterPro" id="IPR050327">
    <property type="entry name" value="Proton-linked_MCT"/>
</dbReference>
<accession>A0A7W7Y609</accession>
<dbReference type="InterPro" id="IPR011701">
    <property type="entry name" value="MFS"/>
</dbReference>
<evidence type="ECO:0000256" key="5">
    <source>
        <dbReference type="SAM" id="Phobius"/>
    </source>
</evidence>
<comment type="caution">
    <text evidence="7">The sequence shown here is derived from an EMBL/GenBank/DDBJ whole genome shotgun (WGS) entry which is preliminary data.</text>
</comment>
<evidence type="ECO:0000313" key="8">
    <source>
        <dbReference type="Proteomes" id="UP000528322"/>
    </source>
</evidence>
<evidence type="ECO:0000256" key="4">
    <source>
        <dbReference type="SAM" id="MobiDB-lite"/>
    </source>
</evidence>
<dbReference type="PANTHER" id="PTHR11360">
    <property type="entry name" value="MONOCARBOXYLATE TRANSPORTER"/>
    <property type="match status" value="1"/>
</dbReference>
<evidence type="ECO:0000256" key="3">
    <source>
        <dbReference type="ARBA" id="ARBA00023136"/>
    </source>
</evidence>
<feature type="transmembrane region" description="Helical" evidence="5">
    <location>
        <begin position="239"/>
        <end position="262"/>
    </location>
</feature>
<evidence type="ECO:0000256" key="1">
    <source>
        <dbReference type="ARBA" id="ARBA00022692"/>
    </source>
</evidence>
<feature type="transmembrane region" description="Helical" evidence="5">
    <location>
        <begin position="305"/>
        <end position="323"/>
    </location>
</feature>
<feature type="transmembrane region" description="Helical" evidence="5">
    <location>
        <begin position="329"/>
        <end position="351"/>
    </location>
</feature>
<evidence type="ECO:0000259" key="6">
    <source>
        <dbReference type="PROSITE" id="PS50850"/>
    </source>
</evidence>
<feature type="transmembrane region" description="Helical" evidence="5">
    <location>
        <begin position="30"/>
        <end position="49"/>
    </location>
</feature>
<dbReference type="AlphaFoldDB" id="A0A7W7Y609"/>
<feature type="transmembrane region" description="Helical" evidence="5">
    <location>
        <begin position="187"/>
        <end position="206"/>
    </location>
</feature>
<feature type="transmembrane region" description="Helical" evidence="5">
    <location>
        <begin position="119"/>
        <end position="136"/>
    </location>
</feature>